<reference evidence="5 6" key="1">
    <citation type="submission" date="2019-02" db="EMBL/GenBank/DDBJ databases">
        <title>Complete Genome Sequence and Methylome Analysis of free living Spirochaetas.</title>
        <authorList>
            <person name="Fomenkov A."/>
            <person name="Dubinina G."/>
            <person name="Leshcheva N."/>
            <person name="Mikheeva N."/>
            <person name="Grabovich M."/>
            <person name="Vincze T."/>
            <person name="Roberts R.J."/>
        </authorList>
    </citation>
    <scope>NUCLEOTIDE SEQUENCE [LARGE SCALE GENOMIC DNA]</scope>
    <source>
        <strain evidence="5 6">K2</strain>
    </source>
</reference>
<dbReference type="OrthoDB" id="1094661at2"/>
<name>A0A5C1QNS4_9SPIO</name>
<evidence type="ECO:0000256" key="4">
    <source>
        <dbReference type="RuleBase" id="RU003939"/>
    </source>
</evidence>
<gene>
    <name evidence="5" type="ORF">EXM22_17850</name>
</gene>
<dbReference type="Pfam" id="PF00216">
    <property type="entry name" value="Bac_DNA_binding"/>
    <property type="match status" value="1"/>
</dbReference>
<dbReference type="EMBL" id="CP036150">
    <property type="protein sequence ID" value="QEN09755.1"/>
    <property type="molecule type" value="Genomic_DNA"/>
</dbReference>
<dbReference type="SMART" id="SM00411">
    <property type="entry name" value="BHL"/>
    <property type="match status" value="1"/>
</dbReference>
<accession>A0A5C1QNS4</accession>
<dbReference type="RefSeq" id="WP_149487827.1">
    <property type="nucleotide sequence ID" value="NZ_CP036150.1"/>
</dbReference>
<dbReference type="KEGG" id="ock:EXM22_17850"/>
<dbReference type="Proteomes" id="UP000324209">
    <property type="component" value="Chromosome"/>
</dbReference>
<organism evidence="5 6">
    <name type="scientific">Oceanispirochaeta crateris</name>
    <dbReference type="NCBI Taxonomy" id="2518645"/>
    <lineage>
        <taxon>Bacteria</taxon>
        <taxon>Pseudomonadati</taxon>
        <taxon>Spirochaetota</taxon>
        <taxon>Spirochaetia</taxon>
        <taxon>Spirochaetales</taxon>
        <taxon>Spirochaetaceae</taxon>
        <taxon>Oceanispirochaeta</taxon>
    </lineage>
</organism>
<dbReference type="GO" id="GO:0030527">
    <property type="term" value="F:structural constituent of chromatin"/>
    <property type="evidence" value="ECO:0007669"/>
    <property type="project" value="InterPro"/>
</dbReference>
<evidence type="ECO:0000313" key="5">
    <source>
        <dbReference type="EMBL" id="QEN09755.1"/>
    </source>
</evidence>
<evidence type="ECO:0000256" key="3">
    <source>
        <dbReference type="ARBA" id="ARBA00023125"/>
    </source>
</evidence>
<evidence type="ECO:0000256" key="1">
    <source>
        <dbReference type="ARBA" id="ARBA00010529"/>
    </source>
</evidence>
<dbReference type="AlphaFoldDB" id="A0A5C1QNS4"/>
<dbReference type="PANTHER" id="PTHR33175:SF3">
    <property type="entry name" value="DNA-BINDING PROTEIN HU-BETA"/>
    <property type="match status" value="1"/>
</dbReference>
<dbReference type="GO" id="GO:0005829">
    <property type="term" value="C:cytosol"/>
    <property type="evidence" value="ECO:0007669"/>
    <property type="project" value="TreeGrafter"/>
</dbReference>
<comment type="similarity">
    <text evidence="1 4">Belongs to the bacterial histone-like protein family.</text>
</comment>
<dbReference type="Gene3D" id="4.10.520.10">
    <property type="entry name" value="IHF-like DNA-binding proteins"/>
    <property type="match status" value="1"/>
</dbReference>
<dbReference type="GO" id="GO:0030261">
    <property type="term" value="P:chromosome condensation"/>
    <property type="evidence" value="ECO:0007669"/>
    <property type="project" value="UniProtKB-KW"/>
</dbReference>
<dbReference type="SUPFAM" id="SSF47729">
    <property type="entry name" value="IHF-like DNA-binding proteins"/>
    <property type="match status" value="1"/>
</dbReference>
<evidence type="ECO:0000313" key="6">
    <source>
        <dbReference type="Proteomes" id="UP000324209"/>
    </source>
</evidence>
<evidence type="ECO:0000256" key="2">
    <source>
        <dbReference type="ARBA" id="ARBA00023067"/>
    </source>
</evidence>
<dbReference type="GO" id="GO:0003677">
    <property type="term" value="F:DNA binding"/>
    <property type="evidence" value="ECO:0007669"/>
    <property type="project" value="UniProtKB-KW"/>
</dbReference>
<sequence length="91" mass="10672">MNKQDLVRELSQNLDMSQKAVRETLDALMEEIILIMEEGEKYNQSGFGTFKAELTNERISYNPVLKKRMKLPVRKKVKFRPSAKLKDKINE</sequence>
<dbReference type="InterPro" id="IPR010992">
    <property type="entry name" value="IHF-like_DNA-bd_dom_sf"/>
</dbReference>
<keyword evidence="2" id="KW-0226">DNA condensation</keyword>
<protein>
    <submittedName>
        <fullName evidence="5">HU family DNA-binding protein</fullName>
    </submittedName>
</protein>
<dbReference type="PANTHER" id="PTHR33175">
    <property type="entry name" value="DNA-BINDING PROTEIN HU"/>
    <property type="match status" value="1"/>
</dbReference>
<keyword evidence="3 5" id="KW-0238">DNA-binding</keyword>
<proteinExistence type="inferred from homology"/>
<keyword evidence="6" id="KW-1185">Reference proteome</keyword>
<dbReference type="InterPro" id="IPR000119">
    <property type="entry name" value="Hist_DNA-bd"/>
</dbReference>